<dbReference type="Pfam" id="PF02104">
    <property type="entry name" value="SURF1"/>
    <property type="match status" value="1"/>
</dbReference>
<dbReference type="PROSITE" id="PS50895">
    <property type="entry name" value="SURF1"/>
    <property type="match status" value="1"/>
</dbReference>
<dbReference type="CDD" id="cd06662">
    <property type="entry name" value="SURF1"/>
    <property type="match status" value="1"/>
</dbReference>
<dbReference type="PANTHER" id="PTHR23427">
    <property type="entry name" value="SURFEIT LOCUS PROTEIN"/>
    <property type="match status" value="1"/>
</dbReference>
<evidence type="ECO:0000313" key="7">
    <source>
        <dbReference type="EMBL" id="PJR16066.1"/>
    </source>
</evidence>
<dbReference type="GO" id="GO:0005886">
    <property type="term" value="C:plasma membrane"/>
    <property type="evidence" value="ECO:0007669"/>
    <property type="project" value="UniProtKB-SubCell"/>
</dbReference>
<keyword evidence="6" id="KW-1003">Cell membrane</keyword>
<evidence type="ECO:0000256" key="4">
    <source>
        <dbReference type="ARBA" id="ARBA00022989"/>
    </source>
</evidence>
<dbReference type="EMBL" id="NJGD01000003">
    <property type="protein sequence ID" value="PJR16066.1"/>
    <property type="molecule type" value="Genomic_DNA"/>
</dbReference>
<comment type="caution">
    <text evidence="7">The sequence shown here is derived from an EMBL/GenBank/DDBJ whole genome shotgun (WGS) entry which is preliminary data.</text>
</comment>
<reference evidence="7 8" key="1">
    <citation type="submission" date="2017-06" db="EMBL/GenBank/DDBJ databases">
        <title>Ensifer strains isolated from leguminous trees and herbs display diverse denitrification phenotypes with some acting as strong N2O sinks.</title>
        <authorList>
            <person name="Woliy K."/>
            <person name="Mania D."/>
            <person name="Bakken L.R."/>
            <person name="Frostegard A."/>
        </authorList>
    </citation>
    <scope>NUCLEOTIDE SEQUENCE [LARGE SCALE GENOMIC DNA]</scope>
    <source>
        <strain evidence="7 8">AC50a</strain>
    </source>
</reference>
<sequence length="263" mass="28851">MVDVEAASRQHSRLSLAILSILGLLLIAAFSALGTWQLKRLSWKLDLIARVEERVRAAPVPVPPRSDWPNVTAARDEYRHVTLQGRFLHEKETLVYAATERGAGYWVVTPLAAADGTTVLVNRGFVPTERREASTRREGQIEGEAKVIGLMRMDEPNGSLLQSNKAGENRWYSRDVGAIAAARGLSEVAPYFVDADAVPNRGGLPVGGLTRVVFPNNHLVYAVTWYGLAAMTAGMLVILWRTARRSAPARRNGRAGQDINSRS</sequence>
<feature type="transmembrane region" description="Helical" evidence="6">
    <location>
        <begin position="219"/>
        <end position="240"/>
    </location>
</feature>
<keyword evidence="4 6" id="KW-1133">Transmembrane helix</keyword>
<evidence type="ECO:0000313" key="8">
    <source>
        <dbReference type="Proteomes" id="UP000231987"/>
    </source>
</evidence>
<evidence type="ECO:0000256" key="2">
    <source>
        <dbReference type="ARBA" id="ARBA00007165"/>
    </source>
</evidence>
<evidence type="ECO:0000256" key="3">
    <source>
        <dbReference type="ARBA" id="ARBA00022692"/>
    </source>
</evidence>
<evidence type="ECO:0000256" key="5">
    <source>
        <dbReference type="ARBA" id="ARBA00023136"/>
    </source>
</evidence>
<accession>A0A2J0Z6C9</accession>
<keyword evidence="5 6" id="KW-0472">Membrane</keyword>
<name>A0A2J0Z6C9_RHIML</name>
<evidence type="ECO:0000256" key="1">
    <source>
        <dbReference type="ARBA" id="ARBA00004370"/>
    </source>
</evidence>
<organism evidence="7 8">
    <name type="scientific">Rhizobium meliloti</name>
    <name type="common">Ensifer meliloti</name>
    <name type="synonym">Sinorhizobium meliloti</name>
    <dbReference type="NCBI Taxonomy" id="382"/>
    <lineage>
        <taxon>Bacteria</taxon>
        <taxon>Pseudomonadati</taxon>
        <taxon>Pseudomonadota</taxon>
        <taxon>Alphaproteobacteria</taxon>
        <taxon>Hyphomicrobiales</taxon>
        <taxon>Rhizobiaceae</taxon>
        <taxon>Sinorhizobium/Ensifer group</taxon>
        <taxon>Sinorhizobium</taxon>
    </lineage>
</organism>
<keyword evidence="3 6" id="KW-0812">Transmembrane</keyword>
<dbReference type="AlphaFoldDB" id="A0A2J0Z6C9"/>
<dbReference type="RefSeq" id="WP_100671620.1">
    <property type="nucleotide sequence ID" value="NZ_JBKOIK010000010.1"/>
</dbReference>
<dbReference type="PANTHER" id="PTHR23427:SF2">
    <property type="entry name" value="SURFEIT LOCUS PROTEIN 1"/>
    <property type="match status" value="1"/>
</dbReference>
<dbReference type="InterPro" id="IPR045214">
    <property type="entry name" value="Surf1/Surf4"/>
</dbReference>
<dbReference type="InterPro" id="IPR002994">
    <property type="entry name" value="Surf1/Shy1"/>
</dbReference>
<protein>
    <recommendedName>
        <fullName evidence="6">SURF1-like protein</fullName>
    </recommendedName>
</protein>
<dbReference type="Proteomes" id="UP000231987">
    <property type="component" value="Unassembled WGS sequence"/>
</dbReference>
<gene>
    <name evidence="7" type="ORF">CEJ86_09705</name>
</gene>
<comment type="similarity">
    <text evidence="2 6">Belongs to the SURF1 family.</text>
</comment>
<comment type="subcellular location">
    <subcellularLocation>
        <location evidence="6">Cell membrane</location>
        <topology evidence="6">Multi-pass membrane protein</topology>
    </subcellularLocation>
    <subcellularLocation>
        <location evidence="1">Membrane</location>
    </subcellularLocation>
</comment>
<evidence type="ECO:0000256" key="6">
    <source>
        <dbReference type="RuleBase" id="RU363076"/>
    </source>
</evidence>
<feature type="transmembrane region" description="Helical" evidence="6">
    <location>
        <begin position="16"/>
        <end position="36"/>
    </location>
</feature>
<proteinExistence type="inferred from homology"/>